<feature type="domain" description="HYR" evidence="4">
    <location>
        <begin position="424"/>
        <end position="508"/>
    </location>
</feature>
<name>A0A7R9AK11_TIMSH</name>
<dbReference type="Pfam" id="PF00084">
    <property type="entry name" value="Sushi"/>
    <property type="match status" value="3"/>
</dbReference>
<feature type="domain" description="Sushi" evidence="5">
    <location>
        <begin position="240"/>
        <end position="299"/>
    </location>
</feature>
<dbReference type="Pfam" id="PF02494">
    <property type="entry name" value="HYR"/>
    <property type="match status" value="2"/>
</dbReference>
<evidence type="ECO:0000256" key="2">
    <source>
        <dbReference type="ARBA" id="ARBA00023157"/>
    </source>
</evidence>
<organism evidence="6">
    <name type="scientific">Timema shepardi</name>
    <name type="common">Walking stick</name>
    <dbReference type="NCBI Taxonomy" id="629360"/>
    <lineage>
        <taxon>Eukaryota</taxon>
        <taxon>Metazoa</taxon>
        <taxon>Ecdysozoa</taxon>
        <taxon>Arthropoda</taxon>
        <taxon>Hexapoda</taxon>
        <taxon>Insecta</taxon>
        <taxon>Pterygota</taxon>
        <taxon>Neoptera</taxon>
        <taxon>Polyneoptera</taxon>
        <taxon>Phasmatodea</taxon>
        <taxon>Timematodea</taxon>
        <taxon>Timematoidea</taxon>
        <taxon>Timematidae</taxon>
        <taxon>Timema</taxon>
    </lineage>
</organism>
<dbReference type="Gene3D" id="2.10.70.10">
    <property type="entry name" value="Complement Module, domain 1"/>
    <property type="match status" value="3"/>
</dbReference>
<dbReference type="CDD" id="cd00033">
    <property type="entry name" value="CCP"/>
    <property type="match status" value="3"/>
</dbReference>
<comment type="caution">
    <text evidence="3">Lacks conserved residue(s) required for the propagation of feature annotation.</text>
</comment>
<protein>
    <recommendedName>
        <fullName evidence="7">Sushi, von Willebrand factor type A, EGF and pentraxin domain-containing protein 1</fullName>
    </recommendedName>
</protein>
<evidence type="ECO:0000256" key="1">
    <source>
        <dbReference type="ARBA" id="ARBA00022737"/>
    </source>
</evidence>
<keyword evidence="2 3" id="KW-1015">Disulfide bond</keyword>
<evidence type="ECO:0000256" key="3">
    <source>
        <dbReference type="PROSITE-ProRule" id="PRU00302"/>
    </source>
</evidence>
<dbReference type="SMART" id="SM01411">
    <property type="entry name" value="Ephrin_rec_like"/>
    <property type="match status" value="1"/>
</dbReference>
<dbReference type="PANTHER" id="PTHR46343">
    <property type="entry name" value="HYR DOMAIN-CONTAINING PROTEIN"/>
    <property type="match status" value="1"/>
</dbReference>
<dbReference type="InterPro" id="IPR003410">
    <property type="entry name" value="HYR_dom"/>
</dbReference>
<dbReference type="InterPro" id="IPR035976">
    <property type="entry name" value="Sushi/SCR/CCP_sf"/>
</dbReference>
<feature type="domain" description="Sushi" evidence="5">
    <location>
        <begin position="300"/>
        <end position="359"/>
    </location>
</feature>
<dbReference type="InterPro" id="IPR009030">
    <property type="entry name" value="Growth_fac_rcpt_cys_sf"/>
</dbReference>
<reference evidence="6" key="1">
    <citation type="submission" date="2020-11" db="EMBL/GenBank/DDBJ databases">
        <authorList>
            <person name="Tran Van P."/>
        </authorList>
    </citation>
    <scope>NUCLEOTIDE SEQUENCE</scope>
</reference>
<dbReference type="InterPro" id="IPR043555">
    <property type="entry name" value="SRPX-like"/>
</dbReference>
<dbReference type="PANTHER" id="PTHR46343:SF2">
    <property type="entry name" value="SUSHI_VON WILLEBRAND FACTOR TYPE A_EGF_PENTRAXIN DOMAIN-CONTAINING 1"/>
    <property type="match status" value="1"/>
</dbReference>
<dbReference type="PROSITE" id="PS50923">
    <property type="entry name" value="SUSHI"/>
    <property type="match status" value="3"/>
</dbReference>
<gene>
    <name evidence="6" type="ORF">TSIB3V08_LOCUS28</name>
</gene>
<dbReference type="SMART" id="SM00032">
    <property type="entry name" value="CCP"/>
    <property type="match status" value="4"/>
</dbReference>
<dbReference type="AlphaFoldDB" id="A0A7R9AK11"/>
<evidence type="ECO:0000259" key="5">
    <source>
        <dbReference type="PROSITE" id="PS50923"/>
    </source>
</evidence>
<evidence type="ECO:0000259" key="4">
    <source>
        <dbReference type="PROSITE" id="PS50825"/>
    </source>
</evidence>
<dbReference type="PROSITE" id="PS50825">
    <property type="entry name" value="HYR"/>
    <property type="match status" value="2"/>
</dbReference>
<dbReference type="InterPro" id="IPR000436">
    <property type="entry name" value="Sushi_SCR_CCP_dom"/>
</dbReference>
<proteinExistence type="predicted"/>
<feature type="disulfide bond" evidence="3">
    <location>
        <begin position="330"/>
        <end position="357"/>
    </location>
</feature>
<dbReference type="Gene3D" id="2.10.50.10">
    <property type="entry name" value="Tumor Necrosis Factor Receptor, subunit A, domain 2"/>
    <property type="match status" value="1"/>
</dbReference>
<evidence type="ECO:0000313" key="6">
    <source>
        <dbReference type="EMBL" id="CAD7255736.1"/>
    </source>
</evidence>
<keyword evidence="3" id="KW-0768">Sushi</keyword>
<feature type="disulfide bond" evidence="3">
    <location>
        <begin position="270"/>
        <end position="297"/>
    </location>
</feature>
<sequence length="818" mass="88665">MKDLKAGLYLPLPDAKPCDRLCANRTNCCDDLATCSCGTDTGHYGCVCPPGYYGSGLAGTCKPCPTGTYSEGSVPGDLSLCLPCPDANHITPLTATRQSQCLCKKGFVAQGDECQGKATKPLKGGGSKEGKVGEHYRLKGEGRSEAHVEGRSIFSKLRRRRKWLVAGRPRGPAISGLARRRHTFTRLVVFGESGGRWSNSEWSHVKLTCTPVTSIPTCGSKSRLMFPHSPPERAMSSPVISCRKLSPPVNGYFVKSSCGNVLNAACGVRCHVGYRLSGSSIRLCQEDGTWSGEDAECVVKTCSPPPAPLNGDMNCSSPDLVVDTECKFSCEQGHLLVGSRTRSCLPVSRWDGLKTICKPLHCPPLPKLNHGLITPRECTTTKQLYGTRCNVSCSDGFALRGPRTRNCGGKAGTWSGRNFINKCVDVTPPVLKCPSDITISNDLNEDYATVSWTVPNSTDNSGHASSLRSEPSVVPPLKIKVGITTIKYTATDASKNKAHCNFTIKVEDREPPEVDHCEAPPPFLSGTELTQLSWDPPLFHDNSGQPVKVTRVPDTDMFPYGDTEVLYVATDEWNNNSTCVFNVTVEENVCQEPSDPLHGHSNCTLHPDSLHCILTCLEGYAFAVQPRDFFCTYDETGSVLTPDKDVDPFPDCSVTVLPNTITQDSIITLDGEETLCQDPGFLSQLEAHMKAHIVKKLSEICGNGDLVCQVGDMKAACDQILSSLEEESNSVARRRRRQINNNLETSLNASSDMATTYSATNFTEDSRNSTDVQVPTTESNTNNLTNTINVNFQLIGSSGSPGPNIYTEIPLTHKSVTV</sequence>
<dbReference type="SUPFAM" id="SSF57535">
    <property type="entry name" value="Complement control module/SCR domain"/>
    <property type="match status" value="3"/>
</dbReference>
<feature type="domain" description="Sushi" evidence="5">
    <location>
        <begin position="360"/>
        <end position="425"/>
    </location>
</feature>
<accession>A0A7R9AK11</accession>
<dbReference type="SUPFAM" id="SSF57184">
    <property type="entry name" value="Growth factor receptor domain"/>
    <property type="match status" value="1"/>
</dbReference>
<feature type="domain" description="HYR" evidence="4">
    <location>
        <begin position="509"/>
        <end position="587"/>
    </location>
</feature>
<evidence type="ECO:0008006" key="7">
    <source>
        <dbReference type="Google" id="ProtNLM"/>
    </source>
</evidence>
<dbReference type="EMBL" id="OC000007">
    <property type="protein sequence ID" value="CAD7255736.1"/>
    <property type="molecule type" value="Genomic_DNA"/>
</dbReference>
<keyword evidence="1" id="KW-0677">Repeat</keyword>